<proteinExistence type="predicted"/>
<protein>
    <submittedName>
        <fullName evidence="6 8">Zinc finger, RING-type domain and Zinc finger, RING/FYVE/PHD-type domain-containing protein</fullName>
    </submittedName>
</protein>
<sequence>MAVPLVFNCHLICYDDFGPDELCVSVKCGHVMHSKCINEWINKQNTCPYCSISTTIHDIIQIYYDETVSDLFSGYYKGKYEKLQKQIEDEKVKKSETLEKYTYETDDTEKDLNIQIIKQKNKKLTNLLYYKIANESKFINQDGLESLVQMEIASKTEQIDFLKLQLLQEKEKSDSNIKEILYQVKFHELEDKIKYQKEEKNKCLQKMANLQLLCNKLINENYILREKYLTIDACQELKNKIKSQTEIINSLTKENEYLKRQKQNYNKLIQKINEKADQKYRDLYIKYQDLKVTSEAMESKSELFEKKEKDFYGFHRNIILLANKLVPIDIKTDDSLRLFMREKVSLNSDLWKKVSDTIFNIYKILTRVMEMDILMHESAGKEHSHSSKAFKKNNNLF</sequence>
<feature type="coiled-coil region" evidence="4">
    <location>
        <begin position="234"/>
        <end position="278"/>
    </location>
</feature>
<evidence type="ECO:0000256" key="3">
    <source>
        <dbReference type="PROSITE-ProRule" id="PRU00175"/>
    </source>
</evidence>
<dbReference type="Pfam" id="PF13639">
    <property type="entry name" value="zf-RING_2"/>
    <property type="match status" value="1"/>
</dbReference>
<evidence type="ECO:0000259" key="5">
    <source>
        <dbReference type="PROSITE" id="PS50089"/>
    </source>
</evidence>
<evidence type="ECO:0000256" key="2">
    <source>
        <dbReference type="ARBA" id="ARBA00022833"/>
    </source>
</evidence>
<reference evidence="6" key="2">
    <citation type="submission" date="2014-09" db="EMBL/GenBank/DDBJ databases">
        <authorList>
            <person name="Aslett A.Martin."/>
        </authorList>
    </citation>
    <scope>NUCLEOTIDE SEQUENCE</scope>
    <source>
        <strain evidence="6">ED321 Heterogonic</strain>
    </source>
</reference>
<feature type="domain" description="RING-type" evidence="5">
    <location>
        <begin position="12"/>
        <end position="51"/>
    </location>
</feature>
<dbReference type="AlphaFoldDB" id="A0A090L8Z5"/>
<evidence type="ECO:0000256" key="4">
    <source>
        <dbReference type="SAM" id="Coils"/>
    </source>
</evidence>
<dbReference type="InterPro" id="IPR013083">
    <property type="entry name" value="Znf_RING/FYVE/PHD"/>
</dbReference>
<dbReference type="EMBL" id="LN609529">
    <property type="protein sequence ID" value="CEF66226.1"/>
    <property type="molecule type" value="Genomic_DNA"/>
</dbReference>
<dbReference type="WBParaSite" id="SRAE_2000089600.1">
    <property type="protein sequence ID" value="SRAE_2000089600.1"/>
    <property type="gene ID" value="WBGene00261096"/>
</dbReference>
<dbReference type="Proteomes" id="UP000035682">
    <property type="component" value="Unplaced"/>
</dbReference>
<dbReference type="Gene3D" id="3.30.40.10">
    <property type="entry name" value="Zinc/RING finger domain, C3HC4 (zinc finger)"/>
    <property type="match status" value="1"/>
</dbReference>
<evidence type="ECO:0000256" key="1">
    <source>
        <dbReference type="ARBA" id="ARBA00022771"/>
    </source>
</evidence>
<gene>
    <name evidence="6 8 9" type="ORF">SRAE_2000089600</name>
</gene>
<evidence type="ECO:0000313" key="8">
    <source>
        <dbReference type="WBParaSite" id="SRAE_2000089600.1"/>
    </source>
</evidence>
<dbReference type="OrthoDB" id="9049620at2759"/>
<dbReference type="CTD" id="36378590"/>
<dbReference type="OMA" id="TQMESEM"/>
<dbReference type="RefSeq" id="XP_024505426.1">
    <property type="nucleotide sequence ID" value="XM_024651782.1"/>
</dbReference>
<reference evidence="8" key="3">
    <citation type="submission" date="2020-12" db="UniProtKB">
        <authorList>
            <consortium name="WormBaseParasite"/>
        </authorList>
    </citation>
    <scope>IDENTIFICATION</scope>
</reference>
<accession>A0A090L8Z5</accession>
<dbReference type="STRING" id="34506.A0A090L8Z5"/>
<dbReference type="GeneID" id="36378590"/>
<evidence type="ECO:0000313" key="7">
    <source>
        <dbReference type="Proteomes" id="UP000035682"/>
    </source>
</evidence>
<reference evidence="7" key="1">
    <citation type="submission" date="2014-09" db="EMBL/GenBank/DDBJ databases">
        <authorList>
            <person name="Martin A.A."/>
        </authorList>
    </citation>
    <scope>NUCLEOTIDE SEQUENCE</scope>
    <source>
        <strain evidence="7">ED321</strain>
    </source>
</reference>
<organism evidence="6">
    <name type="scientific">Strongyloides ratti</name>
    <name type="common">Parasitic roundworm</name>
    <dbReference type="NCBI Taxonomy" id="34506"/>
    <lineage>
        <taxon>Eukaryota</taxon>
        <taxon>Metazoa</taxon>
        <taxon>Ecdysozoa</taxon>
        <taxon>Nematoda</taxon>
        <taxon>Chromadorea</taxon>
        <taxon>Rhabditida</taxon>
        <taxon>Tylenchina</taxon>
        <taxon>Panagrolaimomorpha</taxon>
        <taxon>Strongyloidoidea</taxon>
        <taxon>Strongyloididae</taxon>
        <taxon>Strongyloides</taxon>
    </lineage>
</organism>
<dbReference type="SUPFAM" id="SSF57850">
    <property type="entry name" value="RING/U-box"/>
    <property type="match status" value="1"/>
</dbReference>
<dbReference type="WormBase" id="SRAE_2000089600">
    <property type="protein sequence ID" value="SRP06375"/>
    <property type="gene ID" value="WBGene00261096"/>
</dbReference>
<keyword evidence="7" id="KW-1185">Reference proteome</keyword>
<keyword evidence="2" id="KW-0862">Zinc</keyword>
<evidence type="ECO:0000313" key="9">
    <source>
        <dbReference type="WormBase" id="SRAE_2000089600"/>
    </source>
</evidence>
<evidence type="ECO:0000313" key="6">
    <source>
        <dbReference type="EMBL" id="CEF66226.1"/>
    </source>
</evidence>
<keyword evidence="1 3" id="KW-0863">Zinc-finger</keyword>
<keyword evidence="1 3" id="KW-0479">Metal-binding</keyword>
<keyword evidence="4" id="KW-0175">Coiled coil</keyword>
<dbReference type="PROSITE" id="PS50089">
    <property type="entry name" value="ZF_RING_2"/>
    <property type="match status" value="1"/>
</dbReference>
<dbReference type="InterPro" id="IPR001841">
    <property type="entry name" value="Znf_RING"/>
</dbReference>
<name>A0A090L8Z5_STRRB</name>
<dbReference type="GO" id="GO:0008270">
    <property type="term" value="F:zinc ion binding"/>
    <property type="evidence" value="ECO:0007669"/>
    <property type="project" value="UniProtKB-KW"/>
</dbReference>